<evidence type="ECO:0000313" key="1">
    <source>
        <dbReference type="EMBL" id="GFY71449.1"/>
    </source>
</evidence>
<dbReference type="EMBL" id="BMAV01018824">
    <property type="protein sequence ID" value="GFY71449.1"/>
    <property type="molecule type" value="Genomic_DNA"/>
</dbReference>
<gene>
    <name evidence="1" type="primary">NCL1_38326</name>
    <name evidence="1" type="ORF">TNIN_425211</name>
</gene>
<dbReference type="Proteomes" id="UP000886998">
    <property type="component" value="Unassembled WGS sequence"/>
</dbReference>
<comment type="caution">
    <text evidence="1">The sequence shown here is derived from an EMBL/GenBank/DDBJ whole genome shotgun (WGS) entry which is preliminary data.</text>
</comment>
<reference evidence="1" key="1">
    <citation type="submission" date="2020-08" db="EMBL/GenBank/DDBJ databases">
        <title>Multicomponent nature underlies the extraordinary mechanical properties of spider dragline silk.</title>
        <authorList>
            <person name="Kono N."/>
            <person name="Nakamura H."/>
            <person name="Mori M."/>
            <person name="Yoshida Y."/>
            <person name="Ohtoshi R."/>
            <person name="Malay A.D."/>
            <person name="Moran D.A.P."/>
            <person name="Tomita M."/>
            <person name="Numata K."/>
            <person name="Arakawa K."/>
        </authorList>
    </citation>
    <scope>NUCLEOTIDE SEQUENCE</scope>
</reference>
<sequence length="1073" mass="123814">MQVEMNEESYNALYLYNAVIEYVYFVINLIETQGPKSITNVEKYIEFFNHDIYSFAEKFDGKDLPEKVGNMLCVTTPAFDVKDKILKLSVNYDYFRRSIYKEILINKVVDLILRGISSIKDICHNLNLNNLITIEEESLKIILKQYPYFYIGNDSSVIVVQFHGLIGFEDEAYKTIVQYFQSYLQNISILTYDEIKIHTKCVPCCAIPNPLAIFCVFHICSLFKCDKNKVYLRKRFKNKKCGNRIINVDKIGLNSSESVPIGLLVSEAFGQKLKAWTGEITHLTKYTGLIQCVVNFSNGYQGIFNIYLYKTCFKYLCEVESMEDYLSIRDTVEFDAEFSEEAIEQGILWQATSIKVKKQFLKNNKFKINIDTKMYMEKIQLNFDTFKSSSKTCCLKNCMSSYNVLEKDDKNNKKIILRERNFIKSSNLSSKDLTILCKERMETSNNSQKISSLPCLNGSVANDNLFLSICDINQNSVAISNNHYDENSEMYINKEEASKNSKLYNDNMKLPTLDAENTLSIDLMKSVIITPPDERNKYLDFFKNIFKTENSVKENLSKVGIFVPNLLFSHSAFMFGKIAVVSQDDGIALSLHTYPTYEVFFKYESIFFKNDKVPNKDSIVLLFIPYFEFQNGLSVATLVYPLKYEDAILVLEQNLTVDDFVSRTFYSIVKDYLGDIYPCNCDLSNSLLFKTLVTQNIQRKREMFLKCSDYLKDLEEICSFSEKTKEYFLTITSLLYHQNSDMSSQKLSMYLTRLLVQMFSLTLCSRKISWLIKRRKSFKPKFNFKRKRSNSSFSKDLVKNLPNDDKNLIFTDEKIPESELHTKEEISVKDIDCVTSKKSIKFQCDNILLQKKQFLDTGRESCSSLSSFKSCHSKSSDDAFYSCESLSDGFQSDMEINESTIFKYNSKSAHFCGTGDNDNIIIRVTNCDSSEGKSSVQKESLSENYVHNSNAVCVRLHNQDESYFRPKCAQFLKSKNIRKRKFRVAFPSQINYCTSCQKKQLQEITASISTISESNIYFCIKDSNLKESVTLGFPKCLVPEDVLTNIKLKSIIKAGIIPNMLLHLSLVLYIGFY</sequence>
<protein>
    <submittedName>
        <fullName evidence="1">Uncharacterized protein</fullName>
    </submittedName>
</protein>
<accession>A0A8X7CGE7</accession>
<name>A0A8X7CGE7_9ARAC</name>
<dbReference type="AlphaFoldDB" id="A0A8X7CGE7"/>
<dbReference type="OrthoDB" id="6427964at2759"/>
<organism evidence="1 2">
    <name type="scientific">Trichonephila inaurata madagascariensis</name>
    <dbReference type="NCBI Taxonomy" id="2747483"/>
    <lineage>
        <taxon>Eukaryota</taxon>
        <taxon>Metazoa</taxon>
        <taxon>Ecdysozoa</taxon>
        <taxon>Arthropoda</taxon>
        <taxon>Chelicerata</taxon>
        <taxon>Arachnida</taxon>
        <taxon>Araneae</taxon>
        <taxon>Araneomorphae</taxon>
        <taxon>Entelegynae</taxon>
        <taxon>Araneoidea</taxon>
        <taxon>Nephilidae</taxon>
        <taxon>Trichonephila</taxon>
        <taxon>Trichonephila inaurata</taxon>
    </lineage>
</organism>
<keyword evidence="2" id="KW-1185">Reference proteome</keyword>
<proteinExistence type="predicted"/>
<evidence type="ECO:0000313" key="2">
    <source>
        <dbReference type="Proteomes" id="UP000886998"/>
    </source>
</evidence>